<dbReference type="RefSeq" id="XP_018126096.1">
    <property type="nucleotide sequence ID" value="XM_018278787.2"/>
</dbReference>
<dbReference type="EMBL" id="KV460269">
    <property type="protein sequence ID" value="OBT92363.1"/>
    <property type="molecule type" value="Genomic_DNA"/>
</dbReference>
<sequence>MTQHVDVLICGSGSAGICAATWLARYGLRCKIPESHGYEVKGVQVDSKAAADLESYPVTVVALKDVVEETFKAKYALACTAAMTVTACESLWDQG</sequence>
<reference evidence="2" key="2">
    <citation type="journal article" date="2018" name="Nat. Commun.">
        <title>Extreme sensitivity to ultraviolet light in the fungal pathogen causing white-nose syndrome of bats.</title>
        <authorList>
            <person name="Palmer J.M."/>
            <person name="Drees K.P."/>
            <person name="Foster J.T."/>
            <person name="Lindner D.L."/>
        </authorList>
    </citation>
    <scope>NUCLEOTIDE SEQUENCE [LARGE SCALE GENOMIC DNA]</scope>
    <source>
        <strain evidence="2">UAMH 10579</strain>
    </source>
</reference>
<evidence type="ECO:0000313" key="1">
    <source>
        <dbReference type="EMBL" id="OBT92363.1"/>
    </source>
</evidence>
<reference evidence="1 2" key="1">
    <citation type="submission" date="2016-03" db="EMBL/GenBank/DDBJ databases">
        <title>Comparative genomics of Pseudogymnoascus destructans, the fungus causing white-nose syndrome of bats.</title>
        <authorList>
            <person name="Palmer J.M."/>
            <person name="Drees K.P."/>
            <person name="Foster J.T."/>
            <person name="Lindner D.L."/>
        </authorList>
    </citation>
    <scope>NUCLEOTIDE SEQUENCE [LARGE SCALE GENOMIC DNA]</scope>
    <source>
        <strain evidence="1 2">UAMH 10579</strain>
    </source>
</reference>
<protein>
    <submittedName>
        <fullName evidence="1">Uncharacterized protein</fullName>
    </submittedName>
</protein>
<accession>A0A1B8G947</accession>
<dbReference type="AlphaFoldDB" id="A0A1B8G947"/>
<organism evidence="1 2">
    <name type="scientific">Pseudogymnoascus verrucosus</name>
    <dbReference type="NCBI Taxonomy" id="342668"/>
    <lineage>
        <taxon>Eukaryota</taxon>
        <taxon>Fungi</taxon>
        <taxon>Dikarya</taxon>
        <taxon>Ascomycota</taxon>
        <taxon>Pezizomycotina</taxon>
        <taxon>Leotiomycetes</taxon>
        <taxon>Thelebolales</taxon>
        <taxon>Thelebolaceae</taxon>
        <taxon>Pseudogymnoascus</taxon>
    </lineage>
</organism>
<dbReference type="SUPFAM" id="SSF51905">
    <property type="entry name" value="FAD/NAD(P)-binding domain"/>
    <property type="match status" value="1"/>
</dbReference>
<proteinExistence type="predicted"/>
<evidence type="ECO:0000313" key="2">
    <source>
        <dbReference type="Proteomes" id="UP000091956"/>
    </source>
</evidence>
<dbReference type="Proteomes" id="UP000091956">
    <property type="component" value="Unassembled WGS sequence"/>
</dbReference>
<keyword evidence="2" id="KW-1185">Reference proteome</keyword>
<dbReference type="Gene3D" id="3.50.50.60">
    <property type="entry name" value="FAD/NAD(P)-binding domain"/>
    <property type="match status" value="1"/>
</dbReference>
<name>A0A1B8G947_9PEZI</name>
<dbReference type="STRING" id="342668.A0A1B8G947"/>
<dbReference type="InterPro" id="IPR036188">
    <property type="entry name" value="FAD/NAD-bd_sf"/>
</dbReference>
<gene>
    <name evidence="1" type="ORF">VE01_09373</name>
</gene>
<dbReference type="GeneID" id="28842759"/>